<dbReference type="EMBL" id="CP001069">
    <property type="protein sequence ID" value="ACD29439.1"/>
    <property type="molecule type" value="Genomic_DNA"/>
</dbReference>
<dbReference type="AlphaFoldDB" id="B2UIN8"/>
<gene>
    <name evidence="2" type="ordered locus">Rpic_4344</name>
</gene>
<keyword evidence="1" id="KW-1133">Transmembrane helix</keyword>
<protein>
    <submittedName>
        <fullName evidence="2">Uncharacterized protein</fullName>
    </submittedName>
</protein>
<dbReference type="STRING" id="402626.Rpic_4344"/>
<dbReference type="HOGENOM" id="CLU_180061_0_0_4"/>
<evidence type="ECO:0000313" key="2">
    <source>
        <dbReference type="EMBL" id="ACD29439.1"/>
    </source>
</evidence>
<organism evidence="2">
    <name type="scientific">Ralstonia pickettii (strain 12J)</name>
    <dbReference type="NCBI Taxonomy" id="402626"/>
    <lineage>
        <taxon>Bacteria</taxon>
        <taxon>Pseudomonadati</taxon>
        <taxon>Pseudomonadota</taxon>
        <taxon>Betaproteobacteria</taxon>
        <taxon>Burkholderiales</taxon>
        <taxon>Burkholderiaceae</taxon>
        <taxon>Ralstonia</taxon>
    </lineage>
</organism>
<proteinExistence type="predicted"/>
<evidence type="ECO:0000256" key="1">
    <source>
        <dbReference type="SAM" id="Phobius"/>
    </source>
</evidence>
<reference evidence="2" key="1">
    <citation type="submission" date="2008-05" db="EMBL/GenBank/DDBJ databases">
        <title>Complete sequence of chromosome2 of Ralstonia pickettii 12J.</title>
        <authorList>
            <consortium name="US DOE Joint Genome Institute"/>
            <person name="Lucas S."/>
            <person name="Copeland A."/>
            <person name="Lapidus A."/>
            <person name="Glavina del Rio T."/>
            <person name="Dalin E."/>
            <person name="Tice H."/>
            <person name="Bruce D."/>
            <person name="Goodwin L."/>
            <person name="Pitluck S."/>
            <person name="Meincke L."/>
            <person name="Brettin T."/>
            <person name="Detter J.C."/>
            <person name="Han C."/>
            <person name="Kuske C.R."/>
            <person name="Schmutz J."/>
            <person name="Larimer F."/>
            <person name="Land M."/>
            <person name="Hauser L."/>
            <person name="Kyrpides N."/>
            <person name="Mikhailova N."/>
            <person name="Marsh T."/>
            <person name="Richardson P."/>
        </authorList>
    </citation>
    <scope>NUCLEOTIDE SEQUENCE</scope>
    <source>
        <strain evidence="2">12J</strain>
    </source>
</reference>
<keyword evidence="1" id="KW-0812">Transmembrane</keyword>
<accession>B2UIN8</accession>
<keyword evidence="1" id="KW-0472">Membrane</keyword>
<sequence>MGQMGAWDAVGLVVSLACLCTVATGFVWFMHHMSPARVLDRLAQGCGAAWLEHLRWTRKDFVSSLRMREEAYSELDGAKLDLADEFLRDDLHRLGGLAGAW</sequence>
<name>B2UIN8_RALPJ</name>
<dbReference type="KEGG" id="rpi:Rpic_4344"/>
<feature type="transmembrane region" description="Helical" evidence="1">
    <location>
        <begin position="6"/>
        <end position="29"/>
    </location>
</feature>